<dbReference type="SUPFAM" id="SSF141868">
    <property type="entry name" value="EAL domain-like"/>
    <property type="match status" value="1"/>
</dbReference>
<dbReference type="NCBIfam" id="NF008807">
    <property type="entry name" value="PRK11829.1"/>
    <property type="match status" value="1"/>
</dbReference>
<keyword evidence="5" id="KW-1185">Reference proteome</keyword>
<dbReference type="GO" id="GO:0071111">
    <property type="term" value="F:cyclic-guanylate-specific phosphodiesterase activity"/>
    <property type="evidence" value="ECO:0007669"/>
    <property type="project" value="InterPro"/>
</dbReference>
<dbReference type="PANTHER" id="PTHR33121">
    <property type="entry name" value="CYCLIC DI-GMP PHOSPHODIESTERASE PDEF"/>
    <property type="match status" value="1"/>
</dbReference>
<dbReference type="Gene3D" id="3.30.70.270">
    <property type="match status" value="1"/>
</dbReference>
<keyword evidence="1" id="KW-0472">Membrane</keyword>
<dbReference type="InterPro" id="IPR033419">
    <property type="entry name" value="GAPES3"/>
</dbReference>
<feature type="transmembrane region" description="Helical" evidence="1">
    <location>
        <begin position="6"/>
        <end position="24"/>
    </location>
</feature>
<dbReference type="Gene3D" id="6.10.340.10">
    <property type="match status" value="1"/>
</dbReference>
<dbReference type="PROSITE" id="PS50883">
    <property type="entry name" value="EAL"/>
    <property type="match status" value="1"/>
</dbReference>
<dbReference type="PROSITE" id="PS50887">
    <property type="entry name" value="GGDEF"/>
    <property type="match status" value="1"/>
</dbReference>
<dbReference type="CDD" id="cd01948">
    <property type="entry name" value="EAL"/>
    <property type="match status" value="1"/>
</dbReference>
<dbReference type="InterPro" id="IPR035919">
    <property type="entry name" value="EAL_sf"/>
</dbReference>
<evidence type="ECO:0000259" key="2">
    <source>
        <dbReference type="PROSITE" id="PS50883"/>
    </source>
</evidence>
<feature type="domain" description="GGDEF" evidence="3">
    <location>
        <begin position="257"/>
        <end position="389"/>
    </location>
</feature>
<evidence type="ECO:0000313" key="4">
    <source>
        <dbReference type="EMBL" id="CBG90977.1"/>
    </source>
</evidence>
<reference evidence="4 5" key="1">
    <citation type="journal article" date="2010" name="J. Bacteriol.">
        <title>The Citrobacter rodentium genome sequence reveals convergent evolution with human pathogenic Escherichia coli.</title>
        <authorList>
            <person name="Petty N.K."/>
            <person name="Bulgin R."/>
            <person name="Crepin V.F."/>
            <person name="Cerdeno-Tarraga A.M."/>
            <person name="Schroeder G.N."/>
            <person name="Quail M.A."/>
            <person name="Lennard N."/>
            <person name="Corton C."/>
            <person name="Barron A."/>
            <person name="Clark L."/>
            <person name="Toribio A.L."/>
            <person name="Parkhill J."/>
            <person name="Dougan G."/>
            <person name="Frankel G."/>
            <person name="Thomson N.R."/>
        </authorList>
    </citation>
    <scope>NUCLEOTIDE SEQUENCE [LARGE SCALE GENOMIC DNA]</scope>
    <source>
        <strain evidence="4 5">ICC168</strain>
    </source>
</reference>
<dbReference type="eggNOG" id="COG2199">
    <property type="taxonomic scope" value="Bacteria"/>
</dbReference>
<evidence type="ECO:0000256" key="1">
    <source>
        <dbReference type="SAM" id="Phobius"/>
    </source>
</evidence>
<feature type="transmembrane region" description="Helical" evidence="1">
    <location>
        <begin position="140"/>
        <end position="165"/>
    </location>
</feature>
<dbReference type="Pfam" id="PF17154">
    <property type="entry name" value="GAPES3"/>
    <property type="match status" value="1"/>
</dbReference>
<dbReference type="eggNOG" id="COG2200">
    <property type="taxonomic scope" value="Bacteria"/>
</dbReference>
<dbReference type="Pfam" id="PF00563">
    <property type="entry name" value="EAL"/>
    <property type="match status" value="1"/>
</dbReference>
<dbReference type="SMART" id="SM00052">
    <property type="entry name" value="EAL"/>
    <property type="match status" value="1"/>
</dbReference>
<name>D2TJX8_CITRI</name>
<sequence length="654" mass="73302">MAMVAAVVMVFVFMFCTVLLFHLVQQNRYNTATQLESIARSVREPLSAAILKGDIREAESILASIKPAGVVRRADVVLPNQFQALRMSFIPERPVPVMVTRLFELPVQISLPVYSLERPANPQPLAYLVLQADSYRMYKFVMSALSTLVTIYLLLSLMLTVAISWCVNRLILHPLRKIARELNDIPQQELIGHQLALPRLHHDDEIGMLVRSYNLNQQLVKRQSEELTGNAMRFPVSELPNKAFLMGLLEQVAARQQTTALMIVTCETLRDTAGVLQEAQREILLLTLVEKLKSVISPRMVLAQVSGYDFAIIAHGVKEPWHAITLGQQVLTIINERLPVQGIQLRPSCSIGVAMFYGNLSAEQLYSRAISAAFTARRKGKNQIQFFEPEQMEAAQKRLTEESDILTAMENHQFALWLQPQVDIASGRVVSVEALLRMQQPDGSWALPEGLIEQIESCGLMVTLGHWVLEEACRQLAAWQERGIALPLSVNLSALQLMHPDMVKDMLALLNRYRIQPGMLILEVTESRRIDDPHAAVAILRPLRNAGVRIALDDFGMGYAGLRQLQHMKSVPIDMLKIDKMFVEGLPEDNSMISAIILLARSLNLQTIAEGVENDVQRDWLTGAGVEIAQGYLFGRAVTAEIFEAQYLQHNSVN</sequence>
<dbReference type="PANTHER" id="PTHR33121:SF77">
    <property type="entry name" value="CYCLIC DI-GMP PHOSPHODIESTERASE PDEK-RELATED"/>
    <property type="match status" value="1"/>
</dbReference>
<dbReference type="InterPro" id="IPR000160">
    <property type="entry name" value="GGDEF_dom"/>
</dbReference>
<dbReference type="InterPro" id="IPR043128">
    <property type="entry name" value="Rev_trsase/Diguanyl_cyclase"/>
</dbReference>
<dbReference type="EMBL" id="FN543502">
    <property type="protein sequence ID" value="CBG90977.1"/>
    <property type="molecule type" value="Genomic_DNA"/>
</dbReference>
<dbReference type="Pfam" id="PF00990">
    <property type="entry name" value="GGDEF"/>
    <property type="match status" value="1"/>
</dbReference>
<dbReference type="InterPro" id="IPR050706">
    <property type="entry name" value="Cyclic-di-GMP_PDE-like"/>
</dbReference>
<dbReference type="SUPFAM" id="SSF55073">
    <property type="entry name" value="Nucleotide cyclase"/>
    <property type="match status" value="1"/>
</dbReference>
<dbReference type="STRING" id="637910.ROD_42781"/>
<dbReference type="Gene3D" id="3.20.20.450">
    <property type="entry name" value="EAL domain"/>
    <property type="match status" value="1"/>
</dbReference>
<dbReference type="HOGENOM" id="CLU_000445_70_46_6"/>
<protein>
    <submittedName>
        <fullName evidence="4">Signal transduction protein</fullName>
    </submittedName>
</protein>
<dbReference type="KEGG" id="cro:ROD_42781"/>
<evidence type="ECO:0000259" key="3">
    <source>
        <dbReference type="PROSITE" id="PS50887"/>
    </source>
</evidence>
<dbReference type="SMART" id="SM00267">
    <property type="entry name" value="GGDEF"/>
    <property type="match status" value="1"/>
</dbReference>
<dbReference type="Proteomes" id="UP000001889">
    <property type="component" value="Chromosome"/>
</dbReference>
<feature type="domain" description="EAL" evidence="2">
    <location>
        <begin position="398"/>
        <end position="651"/>
    </location>
</feature>
<gene>
    <name evidence="4" type="ordered locus">ROD_42781</name>
</gene>
<accession>D2TJX8</accession>
<evidence type="ECO:0000313" key="5">
    <source>
        <dbReference type="Proteomes" id="UP000001889"/>
    </source>
</evidence>
<organism evidence="4 5">
    <name type="scientific">Citrobacter rodentium (strain ICC168)</name>
    <name type="common">Citrobacter freundii biotype 4280</name>
    <dbReference type="NCBI Taxonomy" id="637910"/>
    <lineage>
        <taxon>Bacteria</taxon>
        <taxon>Pseudomonadati</taxon>
        <taxon>Pseudomonadota</taxon>
        <taxon>Gammaproteobacteria</taxon>
        <taxon>Enterobacterales</taxon>
        <taxon>Enterobacteriaceae</taxon>
        <taxon>Citrobacter</taxon>
    </lineage>
</organism>
<keyword evidence="1" id="KW-0812">Transmembrane</keyword>
<proteinExistence type="predicted"/>
<dbReference type="InterPro" id="IPR029787">
    <property type="entry name" value="Nucleotide_cyclase"/>
</dbReference>
<dbReference type="AlphaFoldDB" id="D2TJX8"/>
<keyword evidence="1" id="KW-1133">Transmembrane helix</keyword>
<dbReference type="InterPro" id="IPR001633">
    <property type="entry name" value="EAL_dom"/>
</dbReference>